<comment type="caution">
    <text evidence="2">The sequence shown here is derived from an EMBL/GenBank/DDBJ whole genome shotgun (WGS) entry which is preliminary data.</text>
</comment>
<name>A0A0K9PAG8_ZOSMR</name>
<protein>
    <submittedName>
        <fullName evidence="2">Uncharacterized protein</fullName>
    </submittedName>
</protein>
<dbReference type="AlphaFoldDB" id="A0A0K9PAG8"/>
<evidence type="ECO:0000256" key="1">
    <source>
        <dbReference type="SAM" id="MobiDB-lite"/>
    </source>
</evidence>
<evidence type="ECO:0000313" key="3">
    <source>
        <dbReference type="Proteomes" id="UP000036987"/>
    </source>
</evidence>
<accession>A0A0K9PAG8</accession>
<reference evidence="3" key="1">
    <citation type="journal article" date="2016" name="Nature">
        <title>The genome of the seagrass Zostera marina reveals angiosperm adaptation to the sea.</title>
        <authorList>
            <person name="Olsen J.L."/>
            <person name="Rouze P."/>
            <person name="Verhelst B."/>
            <person name="Lin Y.-C."/>
            <person name="Bayer T."/>
            <person name="Collen J."/>
            <person name="Dattolo E."/>
            <person name="De Paoli E."/>
            <person name="Dittami S."/>
            <person name="Maumus F."/>
            <person name="Michel G."/>
            <person name="Kersting A."/>
            <person name="Lauritano C."/>
            <person name="Lohaus R."/>
            <person name="Toepel M."/>
            <person name="Tonon T."/>
            <person name="Vanneste K."/>
            <person name="Amirebrahimi M."/>
            <person name="Brakel J."/>
            <person name="Bostroem C."/>
            <person name="Chovatia M."/>
            <person name="Grimwood J."/>
            <person name="Jenkins J.W."/>
            <person name="Jueterbock A."/>
            <person name="Mraz A."/>
            <person name="Stam W.T."/>
            <person name="Tice H."/>
            <person name="Bornberg-Bauer E."/>
            <person name="Green P.J."/>
            <person name="Pearson G.A."/>
            <person name="Procaccini G."/>
            <person name="Duarte C.M."/>
            <person name="Schmutz J."/>
            <person name="Reusch T.B.H."/>
            <person name="Van de Peer Y."/>
        </authorList>
    </citation>
    <scope>NUCLEOTIDE SEQUENCE [LARGE SCALE GENOMIC DNA]</scope>
    <source>
        <strain evidence="3">cv. Finnish</strain>
    </source>
</reference>
<keyword evidence="3" id="KW-1185">Reference proteome</keyword>
<gene>
    <name evidence="2" type="ORF">ZOSMA_32G00180</name>
</gene>
<proteinExistence type="predicted"/>
<organism evidence="2 3">
    <name type="scientific">Zostera marina</name>
    <name type="common">Eelgrass</name>
    <dbReference type="NCBI Taxonomy" id="29655"/>
    <lineage>
        <taxon>Eukaryota</taxon>
        <taxon>Viridiplantae</taxon>
        <taxon>Streptophyta</taxon>
        <taxon>Embryophyta</taxon>
        <taxon>Tracheophyta</taxon>
        <taxon>Spermatophyta</taxon>
        <taxon>Magnoliopsida</taxon>
        <taxon>Liliopsida</taxon>
        <taxon>Zosteraceae</taxon>
        <taxon>Zostera</taxon>
    </lineage>
</organism>
<feature type="region of interest" description="Disordered" evidence="1">
    <location>
        <begin position="1"/>
        <end position="74"/>
    </location>
</feature>
<dbReference type="OrthoDB" id="885191at2759"/>
<feature type="compositionally biased region" description="Basic and acidic residues" evidence="1">
    <location>
        <begin position="10"/>
        <end position="36"/>
    </location>
</feature>
<feature type="non-terminal residue" evidence="2">
    <location>
        <position position="364"/>
    </location>
</feature>
<evidence type="ECO:0000313" key="2">
    <source>
        <dbReference type="EMBL" id="KMZ65232.1"/>
    </source>
</evidence>
<dbReference type="Proteomes" id="UP000036987">
    <property type="component" value="Unassembled WGS sequence"/>
</dbReference>
<sequence>MVSNTRSGKIHADHSRETDNTEKRKDVKGSTSKDSDSNGLEVHGRTKKYAPSTTCQAGSRLIKRNSVSDNSTRRSCRLEKNAVLDSSIKKDLKIEKTCNSPLRRSERIEKHNTSNSKDSIEKTISELIADRRMINEKKAIAKQEKYETVTGQKRSFISASTYVSLLSKSSKKCKRTDVSKMYEKVNDTSQGATITLGEDSPDDEKKIETLVKEAFSGDSFSISNNCKELSDVQHEQRIGQVTQTKEFCTDSSDMHQGVSNTLSSKDSFVEDRENIRASHMDEIGVSSGDEVEELDVLREQSYNKRENVVFIEDDKVTTKVDRRGNEDGICATETELDTMKSVISNVETDASSCVCLFCKHPSTI</sequence>
<dbReference type="EMBL" id="LFYR01001054">
    <property type="protein sequence ID" value="KMZ65232.1"/>
    <property type="molecule type" value="Genomic_DNA"/>
</dbReference>